<name>K1U1B9_9ZZZZ</name>
<evidence type="ECO:0000259" key="1">
    <source>
        <dbReference type="Pfam" id="PF13635"/>
    </source>
</evidence>
<gene>
    <name evidence="2" type="ORF">LEA_02859</name>
</gene>
<proteinExistence type="predicted"/>
<accession>K1U1B9</accession>
<dbReference type="Pfam" id="PF13635">
    <property type="entry name" value="DUF4143"/>
    <property type="match status" value="1"/>
</dbReference>
<dbReference type="AlphaFoldDB" id="K1U1B9"/>
<protein>
    <submittedName>
        <fullName evidence="2">ATPase (AAA+ superfamily)</fullName>
    </submittedName>
</protein>
<organism evidence="2">
    <name type="scientific">human gut metagenome</name>
    <dbReference type="NCBI Taxonomy" id="408170"/>
    <lineage>
        <taxon>unclassified sequences</taxon>
        <taxon>metagenomes</taxon>
        <taxon>organismal metagenomes</taxon>
    </lineage>
</organism>
<evidence type="ECO:0000313" key="2">
    <source>
        <dbReference type="EMBL" id="EKC79042.1"/>
    </source>
</evidence>
<feature type="non-terminal residue" evidence="2">
    <location>
        <position position="292"/>
    </location>
</feature>
<comment type="caution">
    <text evidence="2">The sequence shown here is derived from an EMBL/GenBank/DDBJ whole genome shotgun (WGS) entry which is preliminary data.</text>
</comment>
<dbReference type="InterPro" id="IPR025420">
    <property type="entry name" value="DUF4143"/>
</dbReference>
<dbReference type="PANTHER" id="PTHR43566">
    <property type="entry name" value="CONSERVED PROTEIN"/>
    <property type="match status" value="1"/>
</dbReference>
<feature type="domain" description="DUF4143" evidence="1">
    <location>
        <begin position="69"/>
        <end position="239"/>
    </location>
</feature>
<reference evidence="2" key="1">
    <citation type="journal article" date="2013" name="Environ. Microbiol.">
        <title>Microbiota from the distal guts of lean and obese adolescents exhibit partial functional redundancy besides clear differences in community structure.</title>
        <authorList>
            <person name="Ferrer M."/>
            <person name="Ruiz A."/>
            <person name="Lanza F."/>
            <person name="Haange S.B."/>
            <person name="Oberbach A."/>
            <person name="Till H."/>
            <person name="Bargiela R."/>
            <person name="Campoy C."/>
            <person name="Segura M.T."/>
            <person name="Richter M."/>
            <person name="von Bergen M."/>
            <person name="Seifert J."/>
            <person name="Suarez A."/>
        </authorList>
    </citation>
    <scope>NUCLEOTIDE SEQUENCE</scope>
</reference>
<dbReference type="PANTHER" id="PTHR43566:SF1">
    <property type="entry name" value="AAA+ ATPASE DOMAIN-CONTAINING PROTEIN"/>
    <property type="match status" value="1"/>
</dbReference>
<sequence>MSLYESGDSTGEVSLMDLFNGKVENKKVAKPEFSWLAELIVRGGWPETVGLSAESARRITKSYWEAVLEKDITEIDGVKRDKNKMEMLIRSLARNETSISPITVLVKDIAESTDEEELLVSRNTVTDYLDVLDRLHLIENQNSFMYKIRSKANVGKNPKRHFVDPSLGCAALNITPEKLMNDLNTFGLYFEALCERDLRIYAESIDAKLYHYRENTTGMEVDAIVEIADGEYGAIEIKLGSNKEEEAAETLKKFYEMAEVKPKFMCIICGLYDAVVKRPDGIYVLPITALNH</sequence>
<dbReference type="EMBL" id="AJWY01001926">
    <property type="protein sequence ID" value="EKC79042.1"/>
    <property type="molecule type" value="Genomic_DNA"/>
</dbReference>